<sequence>MDNNNFVVKFKSLPNNLRNRVLQVLTSDNLRLKNFDPASSCSKIQEFFTSLLNKETDGVDLGQLILLIEENYLSEGPSLVNLVNPITELAPNIKSLALNRRSYRAPCTVSSGILLERITTLKYLQTLDMPAQECQSSELMEMYRKLPNLTYLRIQTIVFGSNSNEIEELTSSFSHLKIFLLATLEDHNEKLTLLRKNCIMNLHEMEIVGIKATDVIHSACERLRFLPTKVSALRHLRTYPTSLQLREIFPNVTHLLVNCQEVQEEGDTTKLLQFTKIQSLNLKCFQSESIFWKFLEKYGKHLQSLAIHEVSFRIDLGIISDACPVLESLTLSEVVTSSPGALSFRELKKISWALPNMVGENIRLSSILSSPKLENVSLSNIEIGSDGEINLNLRDMKKLSTMISTNQILNALTCLSVNAVPNYNFRIYPDILKNHTITALRPSSIKQIFRTSPENTSYTHHLFSTMQFVCLVILAAVLLANSPVDAACDPKYAKYKNHVMCQNDTCVDGIERKRSGFSEIEKIAYLDTYNRMRSAVARGIIPAYPPATNMKELRWSDELEKVVQKLTDMCSSDPKDYALFVDSVYEKGGQHYTITSKYLGYPVDYDLSYNFIATFFLYTAFVNHATPAKMNQRRIRNKEKQDASDIFAVIAADAQYLACGITKWTSQKKSNMIAQNIKSICITAPGPILGGGKPFYEFGEPACDVPSIHYKGLCSTKEFNKMEFKRLPCHDAKFAKDPDTSIYCGDEQRFYDEIYPGIPYPYPYRCDVSSFKSRAQMFWWLTALLYTPLIPILLYKAVAFTWMDLASHFPNLHPFPSLKMLEKGNCASIQNVNAIKVDSRGRLWVVDRNWNCRSRIWIFDLNDNDEVVFVHDLPDYIFPYEYLGGTIVTMELHEEKDDTLAFIVDNNYESKVHVFSLKSKEMWFNKLLYLSSWERDKPGLYSVLVSDLIGRKNDSIIPSFIGNKSTNSYKLIMDRKGMLYYDVRDKNVLCSWDTNLPFKEEVVFEDDETIPDTRWDSRYTIDELDDVWLLARFDGGFKLFTSGVVAELVDRKFDNNEDTDDFVPYHVEHHLVLA</sequence>
<keyword evidence="6" id="KW-1185">Reference proteome</keyword>
<dbReference type="SUPFAM" id="SSF52047">
    <property type="entry name" value="RNI-like"/>
    <property type="match status" value="1"/>
</dbReference>
<comment type="caution">
    <text evidence="5">The sequence shown here is derived from an EMBL/GenBank/DDBJ whole genome shotgun (WGS) entry which is preliminary data.</text>
</comment>
<evidence type="ECO:0000256" key="3">
    <source>
        <dbReference type="ARBA" id="ARBA00022525"/>
    </source>
</evidence>
<dbReference type="InterPro" id="IPR035940">
    <property type="entry name" value="CAP_sf"/>
</dbReference>
<proteinExistence type="inferred from homology"/>
<organism evidence="5 6">
    <name type="scientific">Cloeon dipterum</name>
    <dbReference type="NCBI Taxonomy" id="197152"/>
    <lineage>
        <taxon>Eukaryota</taxon>
        <taxon>Metazoa</taxon>
        <taxon>Ecdysozoa</taxon>
        <taxon>Arthropoda</taxon>
        <taxon>Hexapoda</taxon>
        <taxon>Insecta</taxon>
        <taxon>Pterygota</taxon>
        <taxon>Palaeoptera</taxon>
        <taxon>Ephemeroptera</taxon>
        <taxon>Pisciforma</taxon>
        <taxon>Baetidae</taxon>
        <taxon>Cloeon</taxon>
    </lineage>
</organism>
<protein>
    <submittedName>
        <fullName evidence="5">Uncharacterized protein</fullName>
    </submittedName>
</protein>
<dbReference type="Gene3D" id="2.120.10.30">
    <property type="entry name" value="TolB, C-terminal domain"/>
    <property type="match status" value="1"/>
</dbReference>
<evidence type="ECO:0000313" key="5">
    <source>
        <dbReference type="EMBL" id="CAB3384237.1"/>
    </source>
</evidence>
<gene>
    <name evidence="5" type="ORF">CLODIP_2_CD03161</name>
</gene>
<dbReference type="InterPro" id="IPR011042">
    <property type="entry name" value="6-blade_b-propeller_TolB-like"/>
</dbReference>
<keyword evidence="3" id="KW-0964">Secreted</keyword>
<dbReference type="OrthoDB" id="414826at2759"/>
<name>A0A8S1E230_9INSE</name>
<dbReference type="SUPFAM" id="SSF55797">
    <property type="entry name" value="PR-1-like"/>
    <property type="match status" value="1"/>
</dbReference>
<feature type="transmembrane region" description="Helical" evidence="4">
    <location>
        <begin position="778"/>
        <end position="803"/>
    </location>
</feature>
<dbReference type="AlphaFoldDB" id="A0A8S1E230"/>
<dbReference type="Gene3D" id="3.80.10.10">
    <property type="entry name" value="Ribonuclease Inhibitor"/>
    <property type="match status" value="1"/>
</dbReference>
<dbReference type="Pfam" id="PF03022">
    <property type="entry name" value="MRJP"/>
    <property type="match status" value="1"/>
</dbReference>
<dbReference type="GO" id="GO:0005576">
    <property type="term" value="C:extracellular region"/>
    <property type="evidence" value="ECO:0007669"/>
    <property type="project" value="UniProtKB-SubCell"/>
</dbReference>
<accession>A0A8S1E230</accession>
<evidence type="ECO:0000256" key="1">
    <source>
        <dbReference type="ARBA" id="ARBA00004613"/>
    </source>
</evidence>
<evidence type="ECO:0000313" key="6">
    <source>
        <dbReference type="Proteomes" id="UP000494165"/>
    </source>
</evidence>
<keyword evidence="4" id="KW-0812">Transmembrane</keyword>
<evidence type="ECO:0000256" key="2">
    <source>
        <dbReference type="ARBA" id="ARBA00009127"/>
    </source>
</evidence>
<keyword evidence="4" id="KW-0472">Membrane</keyword>
<keyword evidence="4" id="KW-1133">Transmembrane helix</keyword>
<reference evidence="5 6" key="1">
    <citation type="submission" date="2020-04" db="EMBL/GenBank/DDBJ databases">
        <authorList>
            <person name="Alioto T."/>
            <person name="Alioto T."/>
            <person name="Gomez Garrido J."/>
        </authorList>
    </citation>
    <scope>NUCLEOTIDE SEQUENCE [LARGE SCALE GENOMIC DNA]</scope>
</reference>
<dbReference type="Proteomes" id="UP000494165">
    <property type="component" value="Unassembled WGS sequence"/>
</dbReference>
<dbReference type="EMBL" id="CADEPI010000343">
    <property type="protein sequence ID" value="CAB3384237.1"/>
    <property type="molecule type" value="Genomic_DNA"/>
</dbReference>
<dbReference type="CDD" id="cd05380">
    <property type="entry name" value="CAP_euk"/>
    <property type="match status" value="1"/>
</dbReference>
<comment type="similarity">
    <text evidence="2">Belongs to the major royal jelly protein family.</text>
</comment>
<dbReference type="PANTHER" id="PTHR10009:SF18">
    <property type="entry name" value="PROTEIN YELLOW-LIKE PROTEIN"/>
    <property type="match status" value="1"/>
</dbReference>
<dbReference type="InterPro" id="IPR017996">
    <property type="entry name" value="MRJP/yellow-related"/>
</dbReference>
<feature type="transmembrane region" description="Helical" evidence="4">
    <location>
        <begin position="607"/>
        <end position="626"/>
    </location>
</feature>
<evidence type="ECO:0000256" key="4">
    <source>
        <dbReference type="SAM" id="Phobius"/>
    </source>
</evidence>
<dbReference type="InterPro" id="IPR032675">
    <property type="entry name" value="LRR_dom_sf"/>
</dbReference>
<dbReference type="Gene3D" id="3.40.33.10">
    <property type="entry name" value="CAP"/>
    <property type="match status" value="1"/>
</dbReference>
<comment type="subcellular location">
    <subcellularLocation>
        <location evidence="1">Secreted</location>
    </subcellularLocation>
</comment>
<dbReference type="PANTHER" id="PTHR10009">
    <property type="entry name" value="PROTEIN YELLOW-RELATED"/>
    <property type="match status" value="1"/>
</dbReference>